<dbReference type="InParanoid" id="C7QB00"/>
<dbReference type="OrthoDB" id="10006187at2"/>
<dbReference type="EMBL" id="CP001700">
    <property type="protein sequence ID" value="ACU74473.1"/>
    <property type="molecule type" value="Genomic_DNA"/>
</dbReference>
<feature type="chain" id="PRO_5002980777" description="Secreted protein" evidence="2">
    <location>
        <begin position="30"/>
        <end position="185"/>
    </location>
</feature>
<organism evidence="3 4">
    <name type="scientific">Catenulispora acidiphila (strain DSM 44928 / JCM 14897 / NBRC 102108 / NRRL B-24433 / ID139908)</name>
    <dbReference type="NCBI Taxonomy" id="479433"/>
    <lineage>
        <taxon>Bacteria</taxon>
        <taxon>Bacillati</taxon>
        <taxon>Actinomycetota</taxon>
        <taxon>Actinomycetes</taxon>
        <taxon>Catenulisporales</taxon>
        <taxon>Catenulisporaceae</taxon>
        <taxon>Catenulispora</taxon>
    </lineage>
</organism>
<gene>
    <name evidence="3" type="ordered locus">Caci_5614</name>
</gene>
<proteinExistence type="predicted"/>
<dbReference type="RefSeq" id="WP_015794202.1">
    <property type="nucleotide sequence ID" value="NC_013131.1"/>
</dbReference>
<dbReference type="HOGENOM" id="CLU_1458813_0_0_11"/>
<keyword evidence="4" id="KW-1185">Reference proteome</keyword>
<evidence type="ECO:0008006" key="5">
    <source>
        <dbReference type="Google" id="ProtNLM"/>
    </source>
</evidence>
<accession>C7QB00</accession>
<evidence type="ECO:0000313" key="4">
    <source>
        <dbReference type="Proteomes" id="UP000000851"/>
    </source>
</evidence>
<evidence type="ECO:0000256" key="1">
    <source>
        <dbReference type="SAM" id="MobiDB-lite"/>
    </source>
</evidence>
<dbReference type="KEGG" id="cai:Caci_5614"/>
<evidence type="ECO:0000313" key="3">
    <source>
        <dbReference type="EMBL" id="ACU74473.1"/>
    </source>
</evidence>
<feature type="compositionally biased region" description="Low complexity" evidence="1">
    <location>
        <begin position="39"/>
        <end position="51"/>
    </location>
</feature>
<dbReference type="AlphaFoldDB" id="C7QB00"/>
<sequence precursor="true">MSIRRFRRALAVGMTLVGAALLGAGPVSASGTGSGSTGTGAVPGRTAGAPAAPTPSPMAITVCHDHGTYLGLGLHRLGTGKNLLVVEVCGDAAKRTVSMVRDSYLKVDGPRAGSLRFHWRWADKTGAVKGGGDDDNGAFVLDPQSENTFAWPYSQPVAPMAPTARCVVGVLTEGSTQFVTEPVCL</sequence>
<dbReference type="Proteomes" id="UP000000851">
    <property type="component" value="Chromosome"/>
</dbReference>
<keyword evidence="2" id="KW-0732">Signal</keyword>
<name>C7QB00_CATAD</name>
<dbReference type="STRING" id="479433.Caci_5614"/>
<reference evidence="3 4" key="1">
    <citation type="journal article" date="2009" name="Stand. Genomic Sci.">
        <title>Complete genome sequence of Catenulispora acidiphila type strain (ID 139908).</title>
        <authorList>
            <person name="Copeland A."/>
            <person name="Lapidus A."/>
            <person name="Glavina Del Rio T."/>
            <person name="Nolan M."/>
            <person name="Lucas S."/>
            <person name="Chen F."/>
            <person name="Tice H."/>
            <person name="Cheng J.F."/>
            <person name="Bruce D."/>
            <person name="Goodwin L."/>
            <person name="Pitluck S."/>
            <person name="Mikhailova N."/>
            <person name="Pati A."/>
            <person name="Ivanova N."/>
            <person name="Mavromatis K."/>
            <person name="Chen A."/>
            <person name="Palaniappan K."/>
            <person name="Chain P."/>
            <person name="Land M."/>
            <person name="Hauser L."/>
            <person name="Chang Y.J."/>
            <person name="Jeffries C.D."/>
            <person name="Chertkov O."/>
            <person name="Brettin T."/>
            <person name="Detter J.C."/>
            <person name="Han C."/>
            <person name="Ali Z."/>
            <person name="Tindall B.J."/>
            <person name="Goker M."/>
            <person name="Bristow J."/>
            <person name="Eisen J.A."/>
            <person name="Markowitz V."/>
            <person name="Hugenholtz P."/>
            <person name="Kyrpides N.C."/>
            <person name="Klenk H.P."/>
        </authorList>
    </citation>
    <scope>NUCLEOTIDE SEQUENCE [LARGE SCALE GENOMIC DNA]</scope>
    <source>
        <strain evidence="4">DSM 44928 / JCM 14897 / NBRC 102108 / NRRL B-24433 / ID139908</strain>
    </source>
</reference>
<protein>
    <recommendedName>
        <fullName evidence="5">Secreted protein</fullName>
    </recommendedName>
</protein>
<evidence type="ECO:0000256" key="2">
    <source>
        <dbReference type="SAM" id="SignalP"/>
    </source>
</evidence>
<feature type="region of interest" description="Disordered" evidence="1">
    <location>
        <begin position="28"/>
        <end position="53"/>
    </location>
</feature>
<feature type="signal peptide" evidence="2">
    <location>
        <begin position="1"/>
        <end position="29"/>
    </location>
</feature>